<feature type="compositionally biased region" description="Low complexity" evidence="4">
    <location>
        <begin position="302"/>
        <end position="316"/>
    </location>
</feature>
<evidence type="ECO:0000313" key="5">
    <source>
        <dbReference type="EMBL" id="OLP75429.1"/>
    </source>
</evidence>
<proteinExistence type="predicted"/>
<evidence type="ECO:0000256" key="4">
    <source>
        <dbReference type="SAM" id="MobiDB-lite"/>
    </source>
</evidence>
<gene>
    <name evidence="5" type="primary">TRPT1</name>
    <name evidence="5" type="ORF">AK812_SmicGene44769</name>
</gene>
<feature type="compositionally biased region" description="Low complexity" evidence="4">
    <location>
        <begin position="30"/>
        <end position="45"/>
    </location>
</feature>
<evidence type="ECO:0000313" key="6">
    <source>
        <dbReference type="Proteomes" id="UP000186817"/>
    </source>
</evidence>
<feature type="region of interest" description="Disordered" evidence="4">
    <location>
        <begin position="395"/>
        <end position="423"/>
    </location>
</feature>
<keyword evidence="6" id="KW-1185">Reference proteome</keyword>
<accession>A0A1Q9BXL3</accession>
<protein>
    <recommendedName>
        <fullName evidence="2">2'-phosphotransferase</fullName>
        <ecNumber evidence="2">2.7.1.160</ecNumber>
    </recommendedName>
</protein>
<evidence type="ECO:0000256" key="2">
    <source>
        <dbReference type="ARBA" id="ARBA00012007"/>
    </source>
</evidence>
<dbReference type="Proteomes" id="UP000186817">
    <property type="component" value="Unassembled WGS sequence"/>
</dbReference>
<dbReference type="GO" id="GO:0006388">
    <property type="term" value="P:tRNA splicing, via endonucleolytic cleavage and ligation"/>
    <property type="evidence" value="ECO:0007669"/>
    <property type="project" value="TreeGrafter"/>
</dbReference>
<dbReference type="InterPro" id="IPR002745">
    <property type="entry name" value="Ptrans_KptA/Tpt1"/>
</dbReference>
<feature type="compositionally biased region" description="Basic and acidic residues" evidence="4">
    <location>
        <begin position="1"/>
        <end position="16"/>
    </location>
</feature>
<dbReference type="PANTHER" id="PTHR12684">
    <property type="entry name" value="PUTATIVE PHOSPHOTRANSFERASE"/>
    <property type="match status" value="1"/>
</dbReference>
<dbReference type="Gene3D" id="1.10.10.970">
    <property type="entry name" value="RNA 2'-phosphotransferase, Tpt1/KptA family, N-terminal domain"/>
    <property type="match status" value="1"/>
</dbReference>
<evidence type="ECO:0000256" key="1">
    <source>
        <dbReference type="ARBA" id="ARBA00003343"/>
    </source>
</evidence>
<dbReference type="AlphaFoldDB" id="A0A1Q9BXL3"/>
<dbReference type="InterPro" id="IPR042080">
    <property type="entry name" value="RNA_2'-PTrans_N"/>
</dbReference>
<dbReference type="SUPFAM" id="SSF56399">
    <property type="entry name" value="ADP-ribosylation"/>
    <property type="match status" value="1"/>
</dbReference>
<dbReference type="GO" id="GO:0000215">
    <property type="term" value="F:tRNA 2'-phosphotransferase activity"/>
    <property type="evidence" value="ECO:0007669"/>
    <property type="project" value="UniProtKB-EC"/>
</dbReference>
<dbReference type="EC" id="2.7.1.160" evidence="2"/>
<name>A0A1Q9BXL3_SYMMI</name>
<comment type="caution">
    <text evidence="5">The sequence shown here is derived from an EMBL/GenBank/DDBJ whole genome shotgun (WGS) entry which is preliminary data.</text>
</comment>
<keyword evidence="5" id="KW-0808">Transferase</keyword>
<dbReference type="OrthoDB" id="419694at2759"/>
<comment type="catalytic activity">
    <reaction evidence="3">
        <text>2'-phospho-[ligated tRNA] + NAD(+) = mature tRNA + ADP-alpha-D-ribose 1'',2''-cyclic phosphate + nicotinamide</text>
        <dbReference type="Rhea" id="RHEA:23324"/>
        <dbReference type="Rhea" id="RHEA-COMP:11106"/>
        <dbReference type="Rhea" id="RHEA-COMP:11107"/>
        <dbReference type="ChEBI" id="CHEBI:17154"/>
        <dbReference type="ChEBI" id="CHEBI:57540"/>
        <dbReference type="ChEBI" id="CHEBI:76596"/>
        <dbReference type="ChEBI" id="CHEBI:82883"/>
        <dbReference type="ChEBI" id="CHEBI:85027"/>
        <dbReference type="EC" id="2.7.1.160"/>
    </reaction>
</comment>
<feature type="region of interest" description="Disordered" evidence="4">
    <location>
        <begin position="267"/>
        <end position="322"/>
    </location>
</feature>
<sequence length="423" mass="46630">MGRAHYRPDGTRRRTSGELAGRAKKKAQREAQAQAAAAAAAPSGEAEQDAGANEVHLEEPACDEEELVEIEVEVAEEEEASPVRQRPRVHLRRLFALSKALTRLLRHKAEEEGLPLRPDGLFCLDAVVRTREMRQQRATSAELLQVTYQDEKQRFTIRRLDGVQYIRAAQGHSQYVSKEHLMQRVRRKDLPPYLYHGTRAWNYESIARRGLLAGGPSGRRTDIHLVEHLPNSGRKGGLRRAREARGGYMCAVFAALVWSPQFSEQVRMPTLDSPRPTASRPMEWTAGDDESEDAPPPPAPTAPSVSTAVQSASVTVGSPLTHHHLGTTKEFLERARSTHSVWSAPVVVGSPPTHHHLGTTALIEAPTNTAPAPQAPDKPPQMNWADNEAFQFNPESSLREDAGPGGAQMPRLFLPDLALPLPS</sequence>
<organism evidence="5 6">
    <name type="scientific">Symbiodinium microadriaticum</name>
    <name type="common">Dinoflagellate</name>
    <name type="synonym">Zooxanthella microadriatica</name>
    <dbReference type="NCBI Taxonomy" id="2951"/>
    <lineage>
        <taxon>Eukaryota</taxon>
        <taxon>Sar</taxon>
        <taxon>Alveolata</taxon>
        <taxon>Dinophyceae</taxon>
        <taxon>Suessiales</taxon>
        <taxon>Symbiodiniaceae</taxon>
        <taxon>Symbiodinium</taxon>
    </lineage>
</organism>
<dbReference type="EMBL" id="LSRX01002489">
    <property type="protein sequence ID" value="OLP75429.1"/>
    <property type="molecule type" value="Genomic_DNA"/>
</dbReference>
<evidence type="ECO:0000256" key="3">
    <source>
        <dbReference type="ARBA" id="ARBA00047949"/>
    </source>
</evidence>
<reference evidence="5 6" key="1">
    <citation type="submission" date="2016-02" db="EMBL/GenBank/DDBJ databases">
        <title>Genome analysis of coral dinoflagellate symbionts highlights evolutionary adaptations to a symbiotic lifestyle.</title>
        <authorList>
            <person name="Aranda M."/>
            <person name="Li Y."/>
            <person name="Liew Y.J."/>
            <person name="Baumgarten S."/>
            <person name="Simakov O."/>
            <person name="Wilson M."/>
            <person name="Piel J."/>
            <person name="Ashoor H."/>
            <person name="Bougouffa S."/>
            <person name="Bajic V.B."/>
            <person name="Ryu T."/>
            <person name="Ravasi T."/>
            <person name="Bayer T."/>
            <person name="Micklem G."/>
            <person name="Kim H."/>
            <person name="Bhak J."/>
            <person name="Lajeunesse T.C."/>
            <person name="Voolstra C.R."/>
        </authorList>
    </citation>
    <scope>NUCLEOTIDE SEQUENCE [LARGE SCALE GENOMIC DNA]</scope>
    <source>
        <strain evidence="5 6">CCMP2467</strain>
    </source>
</reference>
<dbReference type="PANTHER" id="PTHR12684:SF2">
    <property type="entry name" value="TRNA 2'-PHOSPHOTRANSFERASE 1"/>
    <property type="match status" value="1"/>
</dbReference>
<comment type="function">
    <text evidence="1">Catalyzes the last step of tRNA splicing, the transfer of the splice junction 2'-phosphate from ligated tRNA to NAD to produce ADP-ribose 1''-2'' cyclic phosphate.</text>
</comment>
<feature type="region of interest" description="Disordered" evidence="4">
    <location>
        <begin position="1"/>
        <end position="63"/>
    </location>
</feature>
<dbReference type="Pfam" id="PF01885">
    <property type="entry name" value="PTS_2-RNA"/>
    <property type="match status" value="1"/>
</dbReference>